<dbReference type="SUPFAM" id="SSF89550">
    <property type="entry name" value="PHP domain-like"/>
    <property type="match status" value="1"/>
</dbReference>
<keyword evidence="4" id="KW-1185">Reference proteome</keyword>
<feature type="chain" id="PRO_5024382323" evidence="2">
    <location>
        <begin position="27"/>
        <end position="838"/>
    </location>
</feature>
<dbReference type="RefSeq" id="WP_150077447.1">
    <property type="nucleotide sequence ID" value="NZ_VWOX01000008.1"/>
</dbReference>
<dbReference type="EMBL" id="VWOX01000008">
    <property type="protein sequence ID" value="KAA5542300.1"/>
    <property type="molecule type" value="Genomic_DNA"/>
</dbReference>
<accession>A0A5M6D740</accession>
<feature type="signal peptide" evidence="2">
    <location>
        <begin position="1"/>
        <end position="26"/>
    </location>
</feature>
<dbReference type="InterPro" id="IPR016195">
    <property type="entry name" value="Pol/histidinol_Pase-like"/>
</dbReference>
<evidence type="ECO:0000256" key="2">
    <source>
        <dbReference type="SAM" id="SignalP"/>
    </source>
</evidence>
<evidence type="ECO:0000256" key="1">
    <source>
        <dbReference type="SAM" id="MobiDB-lite"/>
    </source>
</evidence>
<name>A0A5M6D740_9BACT</name>
<gene>
    <name evidence="3" type="ORF">FYK55_16000</name>
</gene>
<protein>
    <submittedName>
        <fullName evidence="3">Carboxypeptidase regulatory-like domain-containing protein</fullName>
    </submittedName>
</protein>
<evidence type="ECO:0000313" key="3">
    <source>
        <dbReference type="EMBL" id="KAA5542300.1"/>
    </source>
</evidence>
<keyword evidence="3" id="KW-0645">Protease</keyword>
<dbReference type="AlphaFoldDB" id="A0A5M6D740"/>
<dbReference type="GO" id="GO:0004180">
    <property type="term" value="F:carboxypeptidase activity"/>
    <property type="evidence" value="ECO:0007669"/>
    <property type="project" value="UniProtKB-KW"/>
</dbReference>
<keyword evidence="3" id="KW-0378">Hydrolase</keyword>
<dbReference type="Gene3D" id="3.20.20.140">
    <property type="entry name" value="Metal-dependent hydrolases"/>
    <property type="match status" value="1"/>
</dbReference>
<keyword evidence="3" id="KW-0121">Carboxypeptidase</keyword>
<reference evidence="3 4" key="1">
    <citation type="submission" date="2019-08" db="EMBL/GenBank/DDBJ databases">
        <authorList>
            <person name="Dhanesh K."/>
            <person name="Kumar G."/>
            <person name="Sasikala C."/>
            <person name="Venkata Ramana C."/>
        </authorList>
    </citation>
    <scope>NUCLEOTIDE SEQUENCE [LARGE SCALE GENOMIC DNA]</scope>
    <source>
        <strain evidence="3 4">JC645</strain>
    </source>
</reference>
<evidence type="ECO:0000313" key="4">
    <source>
        <dbReference type="Proteomes" id="UP000324479"/>
    </source>
</evidence>
<dbReference type="Proteomes" id="UP000324479">
    <property type="component" value="Unassembled WGS sequence"/>
</dbReference>
<comment type="caution">
    <text evidence="3">The sequence shown here is derived from an EMBL/GenBank/DDBJ whole genome shotgun (WGS) entry which is preliminary data.</text>
</comment>
<feature type="region of interest" description="Disordered" evidence="1">
    <location>
        <begin position="529"/>
        <end position="548"/>
    </location>
</feature>
<proteinExistence type="predicted"/>
<dbReference type="NCBIfam" id="NF038032">
    <property type="entry name" value="CehA_McbA_metalo"/>
    <property type="match status" value="1"/>
</dbReference>
<sequence>MESLRPPSRILCLLLLLSAFVTPIRAAELTVIDEQHSPSIDGKEVDWIYGDYMMKNDQITLVIAAPTETRDANLTIRDIGASLLDLTLNKPSNDQFSAYTPTAGRYLFQDPSKVETETDGSTVVWRCQSSKTLAGDGTTATVTYQLSDGSPFVHVSVVIRGDQAGDVRAYDGVRADRTFSFDQGNGLAMCSDPFFRQTIAFLPGDEFGSGRGAPAPKWQRDRPMQLRYSAAHVERTSNQTGWDIQIYPTTSPLDLSGALDGATMRSFHVKSGLPTFDGQAVTRAKLAIEPVAGGASEEPPIVHSDDLGVAHVRLPNGRYRITASAIGFEDSTREIALDDQTTAVEIPLSGYTGVTATVTDQSGHRIPAKMTVYAVEGEHPDFGPDSTRTFIKNCVYSVHGSLRCPLDPGRYEIYFSHGPEYDSAHQTLELAAGDSREIAVQLDRVVDTPGWISAEFHSHSSPSGDNVSDQYGRVENLLCEHLEFAPCTEHNRISSYVPHLEQMGVADQMATCSGIELTGRPLPVNHQNAFPLHHHPHTQNGGGPRTDPNPVVQIERIAMWDDGSAKVVQENHPNLHQIYGDLDVDGRPDDGFRGMLQWMDVVEVDPLQVIFEDVAGNPPNVREMKIPIFQWMQLLNQGYRIPGVANTDAHYNHHGSGWLRNWIASATDDPDKISIEEMVKQAEAGHIVMSTGPFLTVRGTSAAVDRAAIPGDDLAAADGKVTLAVRVQCPNWLDVNRVQVFVNGRPVQELNRTRKSHSDLFGASRDVTKFDSTFDVTLDRDAHLIVATIGEGMTMQKEMGPVMGDLPPIAVSNPIFVDVDGDGFKPNGDELGLALPKL</sequence>
<keyword evidence="2" id="KW-0732">Signal</keyword>
<organism evidence="3 4">
    <name type="scientific">Roseiconus nitratireducens</name>
    <dbReference type="NCBI Taxonomy" id="2605748"/>
    <lineage>
        <taxon>Bacteria</taxon>
        <taxon>Pseudomonadati</taxon>
        <taxon>Planctomycetota</taxon>
        <taxon>Planctomycetia</taxon>
        <taxon>Pirellulales</taxon>
        <taxon>Pirellulaceae</taxon>
        <taxon>Roseiconus</taxon>
    </lineage>
</organism>